<dbReference type="InterPro" id="IPR007338">
    <property type="entry name" value="DUF416"/>
</dbReference>
<dbReference type="Gene3D" id="1.20.1590.10">
    <property type="entry name" value="YP_001051499.1 domain like"/>
    <property type="match status" value="1"/>
</dbReference>
<name>A0A9D1Y766_9FIRM</name>
<dbReference type="EMBL" id="DXDX01000057">
    <property type="protein sequence ID" value="HIY20844.1"/>
    <property type="molecule type" value="Genomic_DNA"/>
</dbReference>
<proteinExistence type="predicted"/>
<evidence type="ECO:0000313" key="2">
    <source>
        <dbReference type="Proteomes" id="UP000823868"/>
    </source>
</evidence>
<dbReference type="Proteomes" id="UP000823868">
    <property type="component" value="Unassembled WGS sequence"/>
</dbReference>
<comment type="caution">
    <text evidence="1">The sequence shown here is derived from an EMBL/GenBank/DDBJ whole genome shotgun (WGS) entry which is preliminary data.</text>
</comment>
<sequence>MAWDSRAYEGHLAQLRAAMKGQAFWKTAVFGTALLERQWPVYERLAVGRTWGAPKEVRKVLDRLWKAIPTGLRIQESYLQLLEEHPVEPRTEPWDALAAETVADAVHLLEVFWEKDAAAVPGLAQQNLHFVELFLTCVGEDSDPEHPLMAAELEAQRALVRRLADTPNRDKPAFLEQYRAEDKGNILGERWFPQYPDYPPLKRRKRADMPPLRRTSPQYEQVQKAMREGNDWAQRQSRLERLRRMAETRTWEPSAGETAGRPMTPADVLALLVEQADQTLSGAKECYVCTGDGLQTRALYDQAARSFWAAYALVDRGWPGTERLGEGFGRDIQSAALCAGMGGHWELAQALLERSWTTQYPGPNCQMLRTPSTGWLDREENRVLYHLIRREDGDAKALLAQAEGPWTAQMRLLLEGDGPGLYREVIRLVRALRRHYDYQAYRPVLSFRALSLLRLARLRGVTVEVPDVVEVPPALLAEEPISTADWPLIGQELVDIALSPQGEGLLARWTTAARLGRVVHVTYNDKRGPTYD</sequence>
<dbReference type="Pfam" id="PF04222">
    <property type="entry name" value="DUF416"/>
    <property type="match status" value="1"/>
</dbReference>
<accession>A0A9D1Y766</accession>
<dbReference type="AlphaFoldDB" id="A0A9D1Y766"/>
<reference evidence="1" key="2">
    <citation type="submission" date="2021-04" db="EMBL/GenBank/DDBJ databases">
        <authorList>
            <person name="Gilroy R."/>
        </authorList>
    </citation>
    <scope>NUCLEOTIDE SEQUENCE</scope>
    <source>
        <strain evidence="1">ChiBcec16_6824</strain>
    </source>
</reference>
<gene>
    <name evidence="1" type="ORF">H9841_02950</name>
</gene>
<organism evidence="1 2">
    <name type="scientific">Candidatus Flavonifractor merdigallinarum</name>
    <dbReference type="NCBI Taxonomy" id="2838589"/>
    <lineage>
        <taxon>Bacteria</taxon>
        <taxon>Bacillati</taxon>
        <taxon>Bacillota</taxon>
        <taxon>Clostridia</taxon>
        <taxon>Eubacteriales</taxon>
        <taxon>Oscillospiraceae</taxon>
        <taxon>Flavonifractor</taxon>
    </lineage>
</organism>
<protein>
    <submittedName>
        <fullName evidence="1">YjaG family protein</fullName>
    </submittedName>
</protein>
<evidence type="ECO:0000313" key="1">
    <source>
        <dbReference type="EMBL" id="HIY20844.1"/>
    </source>
</evidence>
<reference evidence="1" key="1">
    <citation type="journal article" date="2021" name="PeerJ">
        <title>Extensive microbial diversity within the chicken gut microbiome revealed by metagenomics and culture.</title>
        <authorList>
            <person name="Gilroy R."/>
            <person name="Ravi A."/>
            <person name="Getino M."/>
            <person name="Pursley I."/>
            <person name="Horton D.L."/>
            <person name="Alikhan N.F."/>
            <person name="Baker D."/>
            <person name="Gharbi K."/>
            <person name="Hall N."/>
            <person name="Watson M."/>
            <person name="Adriaenssens E.M."/>
            <person name="Foster-Nyarko E."/>
            <person name="Jarju S."/>
            <person name="Secka A."/>
            <person name="Antonio M."/>
            <person name="Oren A."/>
            <person name="Chaudhuri R.R."/>
            <person name="La Ragione R."/>
            <person name="Hildebrand F."/>
            <person name="Pallen M.J."/>
        </authorList>
    </citation>
    <scope>NUCLEOTIDE SEQUENCE</scope>
    <source>
        <strain evidence="1">ChiBcec16_6824</strain>
    </source>
</reference>
<dbReference type="InterPro" id="IPR023381">
    <property type="entry name" value="YP001051499.1-like_dom_sf"/>
</dbReference>